<sequence length="75" mass="8794">MTRYFEDDKDNVAFERCIDVMSRMLMKYGPQILQKHREQMASAISYEPFCKNTNGRLIYYFRLSTGMDIGAVKVA</sequence>
<gene>
    <name evidence="1" type="ORF">H8R94_11955</name>
</gene>
<reference evidence="1 2" key="1">
    <citation type="submission" date="2020-08" db="EMBL/GenBank/DDBJ databases">
        <title>Genome public.</title>
        <authorList>
            <person name="Liu C."/>
            <person name="Sun Q."/>
        </authorList>
    </citation>
    <scope>NUCLEOTIDE SEQUENCE [LARGE SCALE GENOMIC DNA]</scope>
    <source>
        <strain evidence="1 2">NSJ-9</strain>
    </source>
</reference>
<protein>
    <submittedName>
        <fullName evidence="1">Uncharacterized protein</fullName>
    </submittedName>
</protein>
<evidence type="ECO:0000313" key="1">
    <source>
        <dbReference type="EMBL" id="MBC5687303.1"/>
    </source>
</evidence>
<name>A0ABR7GJ40_9FIRM</name>
<dbReference type="EMBL" id="JACOPG010000005">
    <property type="protein sequence ID" value="MBC5687303.1"/>
    <property type="molecule type" value="Genomic_DNA"/>
</dbReference>
<comment type="caution">
    <text evidence="1">The sequence shown here is derived from an EMBL/GenBank/DDBJ whole genome shotgun (WGS) entry which is preliminary data.</text>
</comment>
<organism evidence="1 2">
    <name type="scientific">Roseburia lenta</name>
    <dbReference type="NCBI Taxonomy" id="2763061"/>
    <lineage>
        <taxon>Bacteria</taxon>
        <taxon>Bacillati</taxon>
        <taxon>Bacillota</taxon>
        <taxon>Clostridia</taxon>
        <taxon>Lachnospirales</taxon>
        <taxon>Lachnospiraceae</taxon>
        <taxon>Roseburia</taxon>
    </lineage>
</organism>
<dbReference type="RefSeq" id="WP_118282287.1">
    <property type="nucleotide sequence ID" value="NZ_JACOPG010000005.1"/>
</dbReference>
<dbReference type="Proteomes" id="UP000643810">
    <property type="component" value="Unassembled WGS sequence"/>
</dbReference>
<proteinExistence type="predicted"/>
<accession>A0ABR7GJ40</accession>
<keyword evidence="2" id="KW-1185">Reference proteome</keyword>
<evidence type="ECO:0000313" key="2">
    <source>
        <dbReference type="Proteomes" id="UP000643810"/>
    </source>
</evidence>